<dbReference type="InterPro" id="IPR006202">
    <property type="entry name" value="Neur_chan_lig-bd"/>
</dbReference>
<keyword evidence="3 5" id="KW-1133">Transmembrane helix</keyword>
<dbReference type="InterPro" id="IPR036719">
    <property type="entry name" value="Neuro-gated_channel_TM_sf"/>
</dbReference>
<dbReference type="InterPro" id="IPR036734">
    <property type="entry name" value="Neur_chan_lig-bd_sf"/>
</dbReference>
<evidence type="ECO:0000256" key="1">
    <source>
        <dbReference type="ARBA" id="ARBA00004141"/>
    </source>
</evidence>
<dbReference type="EMBL" id="NEDP02002754">
    <property type="protein sequence ID" value="OWF50181.1"/>
    <property type="molecule type" value="Genomic_DNA"/>
</dbReference>
<dbReference type="GO" id="GO:0016020">
    <property type="term" value="C:membrane"/>
    <property type="evidence" value="ECO:0007669"/>
    <property type="project" value="UniProtKB-SubCell"/>
</dbReference>
<dbReference type="Pfam" id="PF02932">
    <property type="entry name" value="Neur_chan_memb"/>
    <property type="match status" value="1"/>
</dbReference>
<evidence type="ECO:0000313" key="8">
    <source>
        <dbReference type="EMBL" id="OWF50181.1"/>
    </source>
</evidence>
<feature type="transmembrane region" description="Helical" evidence="5">
    <location>
        <begin position="173"/>
        <end position="193"/>
    </location>
</feature>
<dbReference type="InterPro" id="IPR006029">
    <property type="entry name" value="Neurotrans-gated_channel_TM"/>
</dbReference>
<evidence type="ECO:0000259" key="6">
    <source>
        <dbReference type="Pfam" id="PF02931"/>
    </source>
</evidence>
<dbReference type="Gene3D" id="2.70.170.10">
    <property type="entry name" value="Neurotransmitter-gated ion-channel ligand-binding domain"/>
    <property type="match status" value="1"/>
</dbReference>
<feature type="transmembrane region" description="Helical" evidence="5">
    <location>
        <begin position="293"/>
        <end position="315"/>
    </location>
</feature>
<dbReference type="CDD" id="cd19051">
    <property type="entry name" value="LGIC_TM_cation"/>
    <property type="match status" value="1"/>
</dbReference>
<dbReference type="Gene3D" id="1.20.58.390">
    <property type="entry name" value="Neurotransmitter-gated ion-channel transmembrane domain"/>
    <property type="match status" value="1"/>
</dbReference>
<organism evidence="8 9">
    <name type="scientific">Mizuhopecten yessoensis</name>
    <name type="common">Japanese scallop</name>
    <name type="synonym">Patinopecten yessoensis</name>
    <dbReference type="NCBI Taxonomy" id="6573"/>
    <lineage>
        <taxon>Eukaryota</taxon>
        <taxon>Metazoa</taxon>
        <taxon>Spiralia</taxon>
        <taxon>Lophotrochozoa</taxon>
        <taxon>Mollusca</taxon>
        <taxon>Bivalvia</taxon>
        <taxon>Autobranchia</taxon>
        <taxon>Pteriomorphia</taxon>
        <taxon>Pectinida</taxon>
        <taxon>Pectinoidea</taxon>
        <taxon>Pectinidae</taxon>
        <taxon>Mizuhopecten</taxon>
    </lineage>
</organism>
<dbReference type="AlphaFoldDB" id="A0A210QN83"/>
<name>A0A210QN83_MIZYE</name>
<dbReference type="PANTHER" id="PTHR18945">
    <property type="entry name" value="NEUROTRANSMITTER GATED ION CHANNEL"/>
    <property type="match status" value="1"/>
</dbReference>
<dbReference type="InterPro" id="IPR006201">
    <property type="entry name" value="Neur_channel"/>
</dbReference>
<reference evidence="8 9" key="1">
    <citation type="journal article" date="2017" name="Nat. Ecol. Evol.">
        <title>Scallop genome provides insights into evolution of bilaterian karyotype and development.</title>
        <authorList>
            <person name="Wang S."/>
            <person name="Zhang J."/>
            <person name="Jiao W."/>
            <person name="Li J."/>
            <person name="Xun X."/>
            <person name="Sun Y."/>
            <person name="Guo X."/>
            <person name="Huan P."/>
            <person name="Dong B."/>
            <person name="Zhang L."/>
            <person name="Hu X."/>
            <person name="Sun X."/>
            <person name="Wang J."/>
            <person name="Zhao C."/>
            <person name="Wang Y."/>
            <person name="Wang D."/>
            <person name="Huang X."/>
            <person name="Wang R."/>
            <person name="Lv J."/>
            <person name="Li Y."/>
            <person name="Zhang Z."/>
            <person name="Liu B."/>
            <person name="Lu W."/>
            <person name="Hui Y."/>
            <person name="Liang J."/>
            <person name="Zhou Z."/>
            <person name="Hou R."/>
            <person name="Li X."/>
            <person name="Liu Y."/>
            <person name="Li H."/>
            <person name="Ning X."/>
            <person name="Lin Y."/>
            <person name="Zhao L."/>
            <person name="Xing Q."/>
            <person name="Dou J."/>
            <person name="Li Y."/>
            <person name="Mao J."/>
            <person name="Guo H."/>
            <person name="Dou H."/>
            <person name="Li T."/>
            <person name="Mu C."/>
            <person name="Jiang W."/>
            <person name="Fu Q."/>
            <person name="Fu X."/>
            <person name="Miao Y."/>
            <person name="Liu J."/>
            <person name="Yu Q."/>
            <person name="Li R."/>
            <person name="Liao H."/>
            <person name="Li X."/>
            <person name="Kong Y."/>
            <person name="Jiang Z."/>
            <person name="Chourrout D."/>
            <person name="Li R."/>
            <person name="Bao Z."/>
        </authorList>
    </citation>
    <scope>NUCLEOTIDE SEQUENCE [LARGE SCALE GENOMIC DNA]</scope>
    <source>
        <strain evidence="8 9">PY_sf001</strain>
    </source>
</reference>
<comment type="subcellular location">
    <subcellularLocation>
        <location evidence="1">Membrane</location>
        <topology evidence="1">Multi-pass membrane protein</topology>
    </subcellularLocation>
</comment>
<dbReference type="SUPFAM" id="SSF90112">
    <property type="entry name" value="Neurotransmitter-gated ion-channel transmembrane pore"/>
    <property type="match status" value="1"/>
</dbReference>
<feature type="transmembrane region" description="Helical" evidence="5">
    <location>
        <begin position="110"/>
        <end position="130"/>
    </location>
</feature>
<dbReference type="GO" id="GO:0005230">
    <property type="term" value="F:extracellular ligand-gated monoatomic ion channel activity"/>
    <property type="evidence" value="ECO:0007669"/>
    <property type="project" value="InterPro"/>
</dbReference>
<dbReference type="SUPFAM" id="SSF63712">
    <property type="entry name" value="Nicotinic receptor ligand binding domain-like"/>
    <property type="match status" value="1"/>
</dbReference>
<dbReference type="Pfam" id="PF02931">
    <property type="entry name" value="Neur_chan_LBD"/>
    <property type="match status" value="1"/>
</dbReference>
<feature type="domain" description="Neurotransmitter-gated ion-channel transmembrane" evidence="7">
    <location>
        <begin position="115"/>
        <end position="237"/>
    </location>
</feature>
<accession>A0A210QN83</accession>
<dbReference type="CDD" id="cd18989">
    <property type="entry name" value="LGIC_ECD_cation"/>
    <property type="match status" value="1"/>
</dbReference>
<evidence type="ECO:0000256" key="5">
    <source>
        <dbReference type="SAM" id="Phobius"/>
    </source>
</evidence>
<keyword evidence="8" id="KW-0675">Receptor</keyword>
<evidence type="ECO:0000259" key="7">
    <source>
        <dbReference type="Pfam" id="PF02932"/>
    </source>
</evidence>
<evidence type="ECO:0000313" key="9">
    <source>
        <dbReference type="Proteomes" id="UP000242188"/>
    </source>
</evidence>
<keyword evidence="2 5" id="KW-0812">Transmembrane</keyword>
<protein>
    <submittedName>
        <fullName evidence="8">Neuronal acetylcholine receptor subunit alpha-6</fullName>
    </submittedName>
</protein>
<dbReference type="STRING" id="6573.A0A210QN83"/>
<dbReference type="GO" id="GO:0004888">
    <property type="term" value="F:transmembrane signaling receptor activity"/>
    <property type="evidence" value="ECO:0007669"/>
    <property type="project" value="InterPro"/>
</dbReference>
<keyword evidence="4 5" id="KW-0472">Membrane</keyword>
<sequence>MSDPSIPMRIFKDGSITWTPSGIYKTLCETDVTFYPFDTQVCDLTISTWGYTASEISLYMASSPLDFTHFTENGEWEFSSYSTSSTTRSRGRSSFSVLTFHISLQRRPTYHVLNTMTPTFLLAFLSCMAFKLPPESGERIGYCLTVLLSYAVYLTLVSTSIPTTSVNTSLLSVYLVFILALGMVSVLLTIIVLECHHTDPEKEIPKWIKNTINFLSILTCQEVKNNSRCSCSPDRRTNNIESLETPKLQPNDETSQNNNMTAVFAFKDNNDKSDTPYTWIEIAVRLDKIFLRLFLFTVLIATAAFSLALGIAYAIS</sequence>
<feature type="domain" description="Neurotransmitter-gated ion-channel ligand-binding" evidence="6">
    <location>
        <begin position="4"/>
        <end position="108"/>
    </location>
</feature>
<dbReference type="InterPro" id="IPR038050">
    <property type="entry name" value="Neuro_actylchol_rec"/>
</dbReference>
<comment type="caution">
    <text evidence="8">The sequence shown here is derived from an EMBL/GenBank/DDBJ whole genome shotgun (WGS) entry which is preliminary data.</text>
</comment>
<evidence type="ECO:0000256" key="2">
    <source>
        <dbReference type="ARBA" id="ARBA00022692"/>
    </source>
</evidence>
<dbReference type="OrthoDB" id="6160691at2759"/>
<keyword evidence="9" id="KW-1185">Reference proteome</keyword>
<evidence type="ECO:0000256" key="3">
    <source>
        <dbReference type="ARBA" id="ARBA00022989"/>
    </source>
</evidence>
<gene>
    <name evidence="8" type="ORF">KP79_PYT24514</name>
</gene>
<feature type="transmembrane region" description="Helical" evidence="5">
    <location>
        <begin position="142"/>
        <end position="161"/>
    </location>
</feature>
<evidence type="ECO:0000256" key="4">
    <source>
        <dbReference type="ARBA" id="ARBA00023136"/>
    </source>
</evidence>
<dbReference type="Proteomes" id="UP000242188">
    <property type="component" value="Unassembled WGS sequence"/>
</dbReference>
<proteinExistence type="predicted"/>